<evidence type="ECO:0000256" key="1">
    <source>
        <dbReference type="SAM" id="Phobius"/>
    </source>
</evidence>
<reference evidence="3" key="1">
    <citation type="submission" date="2021-02" db="EMBL/GenBank/DDBJ databases">
        <title>First Annotated Genome of the Yellow-green Alga Tribonema minus.</title>
        <authorList>
            <person name="Mahan K.M."/>
        </authorList>
    </citation>
    <scope>NUCLEOTIDE SEQUENCE</scope>
    <source>
        <strain evidence="3">UTEX B ZZ1240</strain>
    </source>
</reference>
<sequence length="229" mass="23808">MRWVGAIALLAAAGLRSAHGAAFGEAQAAIILCLKPDVTAPDATEAMVEGAARSALGLSADVPVKASLAVDVCTANAAWQARISVWNTATAVNSASGIASAQVDGIYYNRTLFFRSMSTGLTDAGATNVPDPSQLTLESLGYLVVWLDGTNGSSGGTTGGTSSNDTLEIGGTTVYWPGWMWAVYVAVVVCLVCPCMGFIFAYRRKREVEEEADAQAAQPKAMSDNEAVF</sequence>
<evidence type="ECO:0000313" key="4">
    <source>
        <dbReference type="Proteomes" id="UP000664859"/>
    </source>
</evidence>
<proteinExistence type="predicted"/>
<evidence type="ECO:0000256" key="2">
    <source>
        <dbReference type="SAM" id="SignalP"/>
    </source>
</evidence>
<keyword evidence="4" id="KW-1185">Reference proteome</keyword>
<keyword evidence="1" id="KW-0812">Transmembrane</keyword>
<dbReference type="AlphaFoldDB" id="A0A835YQ20"/>
<gene>
    <name evidence="3" type="ORF">JKP88DRAFT_349882</name>
</gene>
<organism evidence="3 4">
    <name type="scientific">Tribonema minus</name>
    <dbReference type="NCBI Taxonomy" id="303371"/>
    <lineage>
        <taxon>Eukaryota</taxon>
        <taxon>Sar</taxon>
        <taxon>Stramenopiles</taxon>
        <taxon>Ochrophyta</taxon>
        <taxon>PX clade</taxon>
        <taxon>Xanthophyceae</taxon>
        <taxon>Tribonematales</taxon>
        <taxon>Tribonemataceae</taxon>
        <taxon>Tribonema</taxon>
    </lineage>
</organism>
<keyword evidence="1" id="KW-0472">Membrane</keyword>
<feature type="chain" id="PRO_5032548822" evidence="2">
    <location>
        <begin position="21"/>
        <end position="229"/>
    </location>
</feature>
<dbReference type="Proteomes" id="UP000664859">
    <property type="component" value="Unassembled WGS sequence"/>
</dbReference>
<dbReference type="EMBL" id="JAFCMP010000457">
    <property type="protein sequence ID" value="KAG5179491.1"/>
    <property type="molecule type" value="Genomic_DNA"/>
</dbReference>
<accession>A0A835YQ20</accession>
<feature type="signal peptide" evidence="2">
    <location>
        <begin position="1"/>
        <end position="20"/>
    </location>
</feature>
<comment type="caution">
    <text evidence="3">The sequence shown here is derived from an EMBL/GenBank/DDBJ whole genome shotgun (WGS) entry which is preliminary data.</text>
</comment>
<name>A0A835YQ20_9STRA</name>
<feature type="transmembrane region" description="Helical" evidence="1">
    <location>
        <begin position="179"/>
        <end position="202"/>
    </location>
</feature>
<protein>
    <submittedName>
        <fullName evidence="3">Uncharacterized protein</fullName>
    </submittedName>
</protein>
<keyword evidence="1" id="KW-1133">Transmembrane helix</keyword>
<evidence type="ECO:0000313" key="3">
    <source>
        <dbReference type="EMBL" id="KAG5179491.1"/>
    </source>
</evidence>
<keyword evidence="2" id="KW-0732">Signal</keyword>